<keyword evidence="13" id="KW-1185">Reference proteome</keyword>
<feature type="signal peptide" evidence="11">
    <location>
        <begin position="1"/>
        <end position="27"/>
    </location>
</feature>
<dbReference type="InterPro" id="IPR000719">
    <property type="entry name" value="Prot_kinase_dom"/>
</dbReference>
<name>A0A6J1D680_MOMCH</name>
<evidence type="ECO:0000256" key="3">
    <source>
        <dbReference type="ARBA" id="ARBA00022614"/>
    </source>
</evidence>
<dbReference type="Proteomes" id="UP000504603">
    <property type="component" value="Unplaced"/>
</dbReference>
<keyword evidence="5 11" id="KW-0732">Signal</keyword>
<dbReference type="SUPFAM" id="SSF52058">
    <property type="entry name" value="L domain-like"/>
    <property type="match status" value="1"/>
</dbReference>
<feature type="compositionally biased region" description="Basic and acidic residues" evidence="9">
    <location>
        <begin position="432"/>
        <end position="447"/>
    </location>
</feature>
<dbReference type="InterPro" id="IPR032675">
    <property type="entry name" value="LRR_dom_sf"/>
</dbReference>
<dbReference type="GeneID" id="111017689"/>
<dbReference type="Gene3D" id="3.30.200.20">
    <property type="entry name" value="Phosphorylase Kinase, domain 1"/>
    <property type="match status" value="1"/>
</dbReference>
<keyword evidence="4 10" id="KW-0812">Transmembrane</keyword>
<evidence type="ECO:0000313" key="14">
    <source>
        <dbReference type="RefSeq" id="XP_022149213.1"/>
    </source>
</evidence>
<dbReference type="OrthoDB" id="346907at2759"/>
<dbReference type="Pfam" id="PF00069">
    <property type="entry name" value="Pkinase"/>
    <property type="match status" value="1"/>
</dbReference>
<gene>
    <name evidence="14" type="primary">LOC111017689</name>
</gene>
<dbReference type="FunFam" id="3.80.10.10:FF:000722">
    <property type="entry name" value="Leucine-rich repeat receptor-like protein kinase"/>
    <property type="match status" value="1"/>
</dbReference>
<dbReference type="InterPro" id="IPR011009">
    <property type="entry name" value="Kinase-like_dom_sf"/>
</dbReference>
<keyword evidence="8 10" id="KW-0472">Membrane</keyword>
<dbReference type="InterPro" id="IPR001611">
    <property type="entry name" value="Leu-rich_rpt"/>
</dbReference>
<dbReference type="PANTHER" id="PTHR48007">
    <property type="entry name" value="LEUCINE-RICH REPEAT RECEPTOR-LIKE PROTEIN KINASE PXC1"/>
    <property type="match status" value="1"/>
</dbReference>
<dbReference type="InterPro" id="IPR013210">
    <property type="entry name" value="LRR_N_plant-typ"/>
</dbReference>
<evidence type="ECO:0000256" key="4">
    <source>
        <dbReference type="ARBA" id="ARBA00022692"/>
    </source>
</evidence>
<feature type="region of interest" description="Disordered" evidence="9">
    <location>
        <begin position="378"/>
        <end position="407"/>
    </location>
</feature>
<protein>
    <submittedName>
        <fullName evidence="14">Receptor protein kinase-like protein At4g34220</fullName>
    </submittedName>
</protein>
<dbReference type="PROSITE" id="PS50011">
    <property type="entry name" value="PROTEIN_KINASE_DOM"/>
    <property type="match status" value="1"/>
</dbReference>
<evidence type="ECO:0000256" key="9">
    <source>
        <dbReference type="SAM" id="MobiDB-lite"/>
    </source>
</evidence>
<keyword evidence="2" id="KW-0597">Phosphoprotein</keyword>
<evidence type="ECO:0000256" key="2">
    <source>
        <dbReference type="ARBA" id="ARBA00022553"/>
    </source>
</evidence>
<feature type="region of interest" description="Disordered" evidence="9">
    <location>
        <begin position="419"/>
        <end position="450"/>
    </location>
</feature>
<feature type="region of interest" description="Disordered" evidence="9">
    <location>
        <begin position="635"/>
        <end position="663"/>
    </location>
</feature>
<dbReference type="Pfam" id="PF13855">
    <property type="entry name" value="LRR_8"/>
    <property type="match status" value="1"/>
</dbReference>
<dbReference type="Pfam" id="PF00560">
    <property type="entry name" value="LRR_1"/>
    <property type="match status" value="2"/>
</dbReference>
<feature type="region of interest" description="Disordered" evidence="9">
    <location>
        <begin position="323"/>
        <end position="342"/>
    </location>
</feature>
<dbReference type="Pfam" id="PF08263">
    <property type="entry name" value="LRRNT_2"/>
    <property type="match status" value="1"/>
</dbReference>
<evidence type="ECO:0000256" key="7">
    <source>
        <dbReference type="ARBA" id="ARBA00022989"/>
    </source>
</evidence>
<accession>A0A6J1D680</accession>
<dbReference type="GO" id="GO:0016020">
    <property type="term" value="C:membrane"/>
    <property type="evidence" value="ECO:0007669"/>
    <property type="project" value="UniProtKB-SubCell"/>
</dbReference>
<evidence type="ECO:0000259" key="12">
    <source>
        <dbReference type="PROSITE" id="PS50011"/>
    </source>
</evidence>
<keyword evidence="7 10" id="KW-1133">Transmembrane helix</keyword>
<feature type="chain" id="PRO_5027008015" evidence="11">
    <location>
        <begin position="28"/>
        <end position="778"/>
    </location>
</feature>
<dbReference type="Gene3D" id="3.80.10.10">
    <property type="entry name" value="Ribonuclease Inhibitor"/>
    <property type="match status" value="2"/>
</dbReference>
<evidence type="ECO:0000256" key="10">
    <source>
        <dbReference type="SAM" id="Phobius"/>
    </source>
</evidence>
<comment type="subcellular location">
    <subcellularLocation>
        <location evidence="1">Membrane</location>
        <topology evidence="1">Single-pass membrane protein</topology>
    </subcellularLocation>
</comment>
<dbReference type="InterPro" id="IPR046959">
    <property type="entry name" value="PRK1-6/SRF4-like"/>
</dbReference>
<sequence>MSFKITNLPFFFPPLLLLLLLPSLALALNGDGLLLISLKRSILGDPLSVFANWNFNDATPCSWRGVTCTDLGSYGGGWPDVLRVTAVALPGSQLLGSIPDEIGRIEHLRLLDLSSNFFNGSLPFSIFNASELQILSLANNVISGELPESIGGLRSLQVLNLSDNALAGNVPGNLTTLRNLTVVSLRSNYFTGDVPRNFSSVEVLDLSSNLFNGSLPASFGGEKLRYLNFSYNKISSPIPPEFAKRIPANATMDLSFNNLTGPIPQSLALLSQKTEAFAGNEDLCGKPLKHLCSIPSSLTTPPNVSDTSSSSPAIAAIPKTIGSVPATQTTGGPNGTQASQPQNSMKPITIAAIAIGDIAGIAILAVVILYVYHHRKQKTPDSKTLKSKPAEKNPPMGSEQNPHNQKKPSSVLFCLANKGEETSEATSSSDGEENREKSGEEKTESKKNGVLVTVDAETELELETLLKASAYILGASGGSIVYKAVLEDGTAFAVRRIGDGGGAERMRDFESQVRAIAKIQHQNLVKIRGFFWGDDEKLIIYDYASNGCLAGAIHRKPSLSSSSQSHLPLEARLKILRGIARGLAFVHDKKHVHGNLKPSNILFNSDMEPLISDLGLDRLVSGTSSAKIALASGSARNFGSHRSTPTREHQDGGGGGSPAVNLASGYQAPESLKSLKPSPKWDVYSFGVMVLEVMSGRTVTEREVNNQWSGVGLGAEDEGRMKKMTDPAIRGEVEGKEEAMMGIFRLGFNCVCFVPQKRPTMKEAVQVLEKMSATISSR</sequence>
<evidence type="ECO:0000256" key="11">
    <source>
        <dbReference type="SAM" id="SignalP"/>
    </source>
</evidence>
<organism evidence="13 14">
    <name type="scientific">Momordica charantia</name>
    <name type="common">Bitter gourd</name>
    <name type="synonym">Balsam pear</name>
    <dbReference type="NCBI Taxonomy" id="3673"/>
    <lineage>
        <taxon>Eukaryota</taxon>
        <taxon>Viridiplantae</taxon>
        <taxon>Streptophyta</taxon>
        <taxon>Embryophyta</taxon>
        <taxon>Tracheophyta</taxon>
        <taxon>Spermatophyta</taxon>
        <taxon>Magnoliopsida</taxon>
        <taxon>eudicotyledons</taxon>
        <taxon>Gunneridae</taxon>
        <taxon>Pentapetalae</taxon>
        <taxon>rosids</taxon>
        <taxon>fabids</taxon>
        <taxon>Cucurbitales</taxon>
        <taxon>Cucurbitaceae</taxon>
        <taxon>Momordiceae</taxon>
        <taxon>Momordica</taxon>
    </lineage>
</organism>
<keyword evidence="3" id="KW-0433">Leucine-rich repeat</keyword>
<dbReference type="GO" id="GO:0005524">
    <property type="term" value="F:ATP binding"/>
    <property type="evidence" value="ECO:0007669"/>
    <property type="project" value="InterPro"/>
</dbReference>
<dbReference type="PANTHER" id="PTHR48007:SF47">
    <property type="entry name" value="PROTEIN KINASE DOMAIN-CONTAINING PROTEIN"/>
    <property type="match status" value="1"/>
</dbReference>
<dbReference type="AlphaFoldDB" id="A0A6J1D680"/>
<feature type="compositionally biased region" description="Polar residues" evidence="9">
    <location>
        <begin position="325"/>
        <end position="342"/>
    </location>
</feature>
<evidence type="ECO:0000256" key="5">
    <source>
        <dbReference type="ARBA" id="ARBA00022729"/>
    </source>
</evidence>
<dbReference type="Gene3D" id="1.10.510.10">
    <property type="entry name" value="Transferase(Phosphotransferase) domain 1"/>
    <property type="match status" value="1"/>
</dbReference>
<dbReference type="KEGG" id="mcha:111017689"/>
<feature type="compositionally biased region" description="Basic and acidic residues" evidence="9">
    <location>
        <begin position="378"/>
        <end position="391"/>
    </location>
</feature>
<dbReference type="RefSeq" id="XP_022149213.1">
    <property type="nucleotide sequence ID" value="XM_022293521.1"/>
</dbReference>
<keyword evidence="6" id="KW-0677">Repeat</keyword>
<evidence type="ECO:0000256" key="6">
    <source>
        <dbReference type="ARBA" id="ARBA00022737"/>
    </source>
</evidence>
<proteinExistence type="predicted"/>
<feature type="domain" description="Protein kinase" evidence="12">
    <location>
        <begin position="467"/>
        <end position="775"/>
    </location>
</feature>
<evidence type="ECO:0000256" key="8">
    <source>
        <dbReference type="ARBA" id="ARBA00023136"/>
    </source>
</evidence>
<reference evidence="14" key="1">
    <citation type="submission" date="2025-08" db="UniProtKB">
        <authorList>
            <consortium name="RefSeq"/>
        </authorList>
    </citation>
    <scope>IDENTIFICATION</scope>
    <source>
        <strain evidence="14">OHB3-1</strain>
    </source>
</reference>
<evidence type="ECO:0000256" key="1">
    <source>
        <dbReference type="ARBA" id="ARBA00004167"/>
    </source>
</evidence>
<feature type="transmembrane region" description="Helical" evidence="10">
    <location>
        <begin position="348"/>
        <end position="372"/>
    </location>
</feature>
<dbReference type="FunFam" id="3.80.10.10:FF:000627">
    <property type="entry name" value="Probable leucine-rich repeat receptor-like protein kinase At2g33170"/>
    <property type="match status" value="1"/>
</dbReference>
<dbReference type="GO" id="GO:0004672">
    <property type="term" value="F:protein kinase activity"/>
    <property type="evidence" value="ECO:0007669"/>
    <property type="project" value="InterPro"/>
</dbReference>
<evidence type="ECO:0000313" key="13">
    <source>
        <dbReference type="Proteomes" id="UP000504603"/>
    </source>
</evidence>
<dbReference type="SUPFAM" id="SSF56112">
    <property type="entry name" value="Protein kinase-like (PK-like)"/>
    <property type="match status" value="1"/>
</dbReference>